<dbReference type="Gene3D" id="3.40.50.200">
    <property type="entry name" value="Peptidase S8/S53 domain"/>
    <property type="match status" value="1"/>
</dbReference>
<keyword evidence="2" id="KW-0645">Protease</keyword>
<dbReference type="GO" id="GO:0004252">
    <property type="term" value="F:serine-type endopeptidase activity"/>
    <property type="evidence" value="ECO:0007669"/>
    <property type="project" value="InterPro"/>
</dbReference>
<evidence type="ECO:0000259" key="5">
    <source>
        <dbReference type="Pfam" id="PF00082"/>
    </source>
</evidence>
<evidence type="ECO:0000313" key="6">
    <source>
        <dbReference type="EMBL" id="CAB5033163.1"/>
    </source>
</evidence>
<dbReference type="Pfam" id="PF00082">
    <property type="entry name" value="Peptidase_S8"/>
    <property type="match status" value="1"/>
</dbReference>
<evidence type="ECO:0000256" key="1">
    <source>
        <dbReference type="ARBA" id="ARBA00011073"/>
    </source>
</evidence>
<dbReference type="InterPro" id="IPR015500">
    <property type="entry name" value="Peptidase_S8_subtilisin-rel"/>
</dbReference>
<dbReference type="PROSITE" id="PS51892">
    <property type="entry name" value="SUBTILASE"/>
    <property type="match status" value="1"/>
</dbReference>
<dbReference type="PANTHER" id="PTHR43806">
    <property type="entry name" value="PEPTIDASE S8"/>
    <property type="match status" value="1"/>
</dbReference>
<dbReference type="EMBL" id="CAFBPZ010000002">
    <property type="protein sequence ID" value="CAB5033163.1"/>
    <property type="molecule type" value="Genomic_DNA"/>
</dbReference>
<dbReference type="AlphaFoldDB" id="A0A6J7RWD2"/>
<evidence type="ECO:0000256" key="3">
    <source>
        <dbReference type="ARBA" id="ARBA00022801"/>
    </source>
</evidence>
<keyword evidence="4" id="KW-0720">Serine protease</keyword>
<evidence type="ECO:0000256" key="4">
    <source>
        <dbReference type="ARBA" id="ARBA00022825"/>
    </source>
</evidence>
<name>A0A6J7RWD2_9ZZZZ</name>
<keyword evidence="3" id="KW-0378">Hydrolase</keyword>
<protein>
    <submittedName>
        <fullName evidence="6">Unannotated protein</fullName>
    </submittedName>
</protein>
<dbReference type="InterPro" id="IPR000209">
    <property type="entry name" value="Peptidase_S8/S53_dom"/>
</dbReference>
<evidence type="ECO:0000256" key="2">
    <source>
        <dbReference type="ARBA" id="ARBA00022670"/>
    </source>
</evidence>
<dbReference type="PANTHER" id="PTHR43806:SF11">
    <property type="entry name" value="CEREVISIN-RELATED"/>
    <property type="match status" value="1"/>
</dbReference>
<comment type="similarity">
    <text evidence="1">Belongs to the peptidase S8 family.</text>
</comment>
<feature type="domain" description="Peptidase S8/S53" evidence="5">
    <location>
        <begin position="194"/>
        <end position="399"/>
    </location>
</feature>
<dbReference type="SUPFAM" id="SSF52743">
    <property type="entry name" value="Subtilisin-like"/>
    <property type="match status" value="1"/>
</dbReference>
<dbReference type="InterPro" id="IPR036852">
    <property type="entry name" value="Peptidase_S8/S53_dom_sf"/>
</dbReference>
<dbReference type="PRINTS" id="PR00723">
    <property type="entry name" value="SUBTILISIN"/>
</dbReference>
<dbReference type="InterPro" id="IPR050131">
    <property type="entry name" value="Peptidase_S8_subtilisin-like"/>
</dbReference>
<reference evidence="6" key="1">
    <citation type="submission" date="2020-05" db="EMBL/GenBank/DDBJ databases">
        <authorList>
            <person name="Chiriac C."/>
            <person name="Salcher M."/>
            <person name="Ghai R."/>
            <person name="Kavagutti S V."/>
        </authorList>
    </citation>
    <scope>NUCLEOTIDE SEQUENCE</scope>
</reference>
<gene>
    <name evidence="6" type="ORF">UFOPK4237_00043</name>
</gene>
<dbReference type="GO" id="GO:0006508">
    <property type="term" value="P:proteolysis"/>
    <property type="evidence" value="ECO:0007669"/>
    <property type="project" value="UniProtKB-KW"/>
</dbReference>
<accession>A0A6J7RWD2</accession>
<organism evidence="6">
    <name type="scientific">freshwater metagenome</name>
    <dbReference type="NCBI Taxonomy" id="449393"/>
    <lineage>
        <taxon>unclassified sequences</taxon>
        <taxon>metagenomes</taxon>
        <taxon>ecological metagenomes</taxon>
    </lineage>
</organism>
<sequence>MKNFRYGLWAFALLMALWWVIDPTGIRKKVNKTDPELRVIPKKMREVDKKLAGGLTTKERARGSFDGSIETGSGQEIAGEKILRFKDSAAYRRFLKTAPAGVVLDQIDQLQAVRVKDGEWLKSMGKSAEMDVGKNYYVMIPEVPAEVMTMGDSLYRGVGRDALKMMGADGVTADWGAGVTVALLDTSLKPTSTSLGSEEGHGTAMASLIMGVGAAAGAAPGAKILELAVLNATGTGDSFTLAKAIYAAVEQGAKVINMSLGSDGDSAVMRDAVAYALGKNVALVAAAGNEAINRVAYPAAYEGVVAVGSVDGDRQHLYFSNRGAAVDVAAPGFAVVANWPGGKMVEVSGTSASTALVSGAIAALLSKERGLTGKQAAELVIRYANDTGLAGVDDETGMGVVNVQRVLERNQRGIIDLATAGVVVDAVNGKATVAVQNRGTETVNSPTIEITVGGTTRKFYPGSLAPGQSMAESLQFDAVRAKQEGGVRVGANVEAPRGSDQRSGNDMWSGWFKISK</sequence>
<proteinExistence type="inferred from homology"/>